<comment type="caution">
    <text evidence="8">The sequence shown here is derived from an EMBL/GenBank/DDBJ whole genome shotgun (WGS) entry which is preliminary data.</text>
</comment>
<evidence type="ECO:0000256" key="1">
    <source>
        <dbReference type="ARBA" id="ARBA00005820"/>
    </source>
</evidence>
<dbReference type="SMART" id="SM00320">
    <property type="entry name" value="WD40"/>
    <property type="match status" value="5"/>
</dbReference>
<dbReference type="SMART" id="SM01043">
    <property type="entry name" value="BTAD"/>
    <property type="match status" value="1"/>
</dbReference>
<dbReference type="SUPFAM" id="SSF101898">
    <property type="entry name" value="NHL repeat"/>
    <property type="match status" value="1"/>
</dbReference>
<dbReference type="InterPro" id="IPR016032">
    <property type="entry name" value="Sig_transdc_resp-reg_C-effctor"/>
</dbReference>
<dbReference type="PANTHER" id="PTHR35807">
    <property type="entry name" value="TRANSCRIPTIONAL REGULATOR REDD-RELATED"/>
    <property type="match status" value="1"/>
</dbReference>
<reference evidence="8 9" key="1">
    <citation type="submission" date="2019-03" db="EMBL/GenBank/DDBJ databases">
        <title>Genomic Encyclopedia of Type Strains, Phase III (KMG-III): the genomes of soil and plant-associated and newly described type strains.</title>
        <authorList>
            <person name="Whitman W."/>
        </authorList>
    </citation>
    <scope>NUCLEOTIDE SEQUENCE [LARGE SCALE GENOMIC DNA]</scope>
    <source>
        <strain evidence="8 9">VKMAc-2574</strain>
    </source>
</reference>
<dbReference type="PROSITE" id="PS50082">
    <property type="entry name" value="WD_REPEATS_2"/>
    <property type="match status" value="3"/>
</dbReference>
<dbReference type="InterPro" id="IPR015943">
    <property type="entry name" value="WD40/YVTN_repeat-like_dom_sf"/>
</dbReference>
<dbReference type="Pfam" id="PF00486">
    <property type="entry name" value="Trans_reg_C"/>
    <property type="match status" value="1"/>
</dbReference>
<dbReference type="EMBL" id="SODU01000001">
    <property type="protein sequence ID" value="TDW92779.1"/>
    <property type="molecule type" value="Genomic_DNA"/>
</dbReference>
<dbReference type="InterPro" id="IPR001680">
    <property type="entry name" value="WD40_rpt"/>
</dbReference>
<organism evidence="8 9">
    <name type="scientific">Kribbella pratensis</name>
    <dbReference type="NCBI Taxonomy" id="2512112"/>
    <lineage>
        <taxon>Bacteria</taxon>
        <taxon>Bacillati</taxon>
        <taxon>Actinomycetota</taxon>
        <taxon>Actinomycetes</taxon>
        <taxon>Propionibacteriales</taxon>
        <taxon>Kribbellaceae</taxon>
        <taxon>Kribbella</taxon>
    </lineage>
</organism>
<keyword evidence="5" id="KW-0853">WD repeat</keyword>
<dbReference type="InterPro" id="IPR027417">
    <property type="entry name" value="P-loop_NTPase"/>
</dbReference>
<dbReference type="InterPro" id="IPR049052">
    <property type="entry name" value="nSTAND1"/>
</dbReference>
<evidence type="ECO:0000256" key="2">
    <source>
        <dbReference type="ARBA" id="ARBA00023015"/>
    </source>
</evidence>
<dbReference type="Gene3D" id="1.10.10.10">
    <property type="entry name" value="Winged helix-like DNA-binding domain superfamily/Winged helix DNA-binding domain"/>
    <property type="match status" value="1"/>
</dbReference>
<dbReference type="Gene3D" id="2.130.10.10">
    <property type="entry name" value="YVTN repeat-like/Quinoprotein amine dehydrogenase"/>
    <property type="match status" value="3"/>
</dbReference>
<evidence type="ECO:0000256" key="3">
    <source>
        <dbReference type="ARBA" id="ARBA00023125"/>
    </source>
</evidence>
<dbReference type="Gene3D" id="1.25.40.10">
    <property type="entry name" value="Tetratricopeptide repeat domain"/>
    <property type="match status" value="1"/>
</dbReference>
<feature type="repeat" description="WD" evidence="5">
    <location>
        <begin position="1039"/>
        <end position="1063"/>
    </location>
</feature>
<evidence type="ECO:0000256" key="5">
    <source>
        <dbReference type="PROSITE-ProRule" id="PRU00221"/>
    </source>
</evidence>
<dbReference type="PROSITE" id="PS51755">
    <property type="entry name" value="OMPR_PHOB"/>
    <property type="match status" value="1"/>
</dbReference>
<dbReference type="PROSITE" id="PS50294">
    <property type="entry name" value="WD_REPEATS_REGION"/>
    <property type="match status" value="1"/>
</dbReference>
<dbReference type="InterPro" id="IPR036388">
    <property type="entry name" value="WH-like_DNA-bd_sf"/>
</dbReference>
<evidence type="ECO:0000259" key="7">
    <source>
        <dbReference type="PROSITE" id="PS51755"/>
    </source>
</evidence>
<keyword evidence="4" id="KW-0804">Transcription</keyword>
<dbReference type="SUPFAM" id="SSF46894">
    <property type="entry name" value="C-terminal effector domain of the bipartite response regulators"/>
    <property type="match status" value="1"/>
</dbReference>
<feature type="DNA-binding region" description="OmpR/PhoB-type" evidence="6">
    <location>
        <begin position="1"/>
        <end position="82"/>
    </location>
</feature>
<dbReference type="CDD" id="cd15831">
    <property type="entry name" value="BTAD"/>
    <property type="match status" value="1"/>
</dbReference>
<dbReference type="InterPro" id="IPR001867">
    <property type="entry name" value="OmpR/PhoB-type_DNA-bd"/>
</dbReference>
<dbReference type="InterPro" id="IPR011990">
    <property type="entry name" value="TPR-like_helical_dom_sf"/>
</dbReference>
<dbReference type="SUPFAM" id="SSF50998">
    <property type="entry name" value="Quinoprotein alcohol dehydrogenase-like"/>
    <property type="match status" value="1"/>
</dbReference>
<dbReference type="Pfam" id="PF00400">
    <property type="entry name" value="WD40"/>
    <property type="match status" value="3"/>
</dbReference>
<dbReference type="InterPro" id="IPR051677">
    <property type="entry name" value="AfsR-DnrI-RedD_regulator"/>
</dbReference>
<evidence type="ECO:0000256" key="6">
    <source>
        <dbReference type="PROSITE-ProRule" id="PRU01091"/>
    </source>
</evidence>
<sequence length="1404" mass="151650">MLGPLSIEGDQKTLGRRDRVVVAALAVHPGEVVSAERLADALWGEVLPASWPKVVQGCVMRLRKVLGPHAIETVPLGYRLAVPLDEIDAQRFDRAVARARDLLAAGEPERSALVLADALTLWRGPPLTELDSWDTARIEASRLIELRHAAEELYVEAALRSGRHDNVLAKAEALVAEEPLRERRWILLATAQYQSGRQSEALRTIRRLRTVLNRDLGLDPNPAIDALEQAILQQDPSLVAESVLPEPSPVCPYPGLKPYDVDDADGFFGRDADIAACLHKLSEESVVAVVGPSGCGKSSLVRAGVAAALQRDGLRVVVMTPGPHPLAAMAAAMPGAGSSPVLLVDQCEEVFSLCQDADERARFLTALSAHRAAAPVIMSMRADRLADVSSHPGFARIVERGLHLLPGMTPPDLRAAIEEPARLASLVIEPGLVDLLTNEVADQPGALPLMSHALRETWQRREGRTLTVAGYNASGGIRGAVAQSAEEVHERIPADQRQVLRDLFLRLVAPGPDGDPVRSRLPRRVVVVRPEDNVMIDRLVAARLVTSDAGVVELAHESLVRAWPRLRGWLEEDVEGRRILHHLAGAADAWNNLGRPGSELYRGVRLAKALDWQNRTTPTLTLAEEEFLAASKRLSETELHKAESQARLQLRINRRLRAALVAGAFLLVGALTAGLVAVRQADRAEQAATSELARQVGARALLTEDISQSLLLATQGVRLNDSPETRANLVAAMNARPLLVRSAPAPLGLIDFLEVSPDGHRIVSGDNNVTIHLYDARSGDVLYSYSFGPVVADEHADIFTKARFSPDGRLVAALAGSAEETLDPRWPLVLLSAQTLEPVTPQPILPQMDELRFDSLTFSADGRYLAAGVYGASYYSDAFGLVWDLRALGRPPHKVPLTTASQSVVLSPDGHTIYGQWPLTAYDVTTGKRLWQRPDLLGGPYFDTAIGPPTAALTKRGDLLAFQHPGPDRSDRTTTTLVNARTGKTLRVLRSQTDPPRDMAFSGDGKLLATAQSGGEVVIWEVASGVPRLRLKTTEASWAVAFSPDARRLYTGGDDGILRIYDLGGQRPYLRSTQAVPPRQYLHVLASDNGQKTAYLWRDGKSSWVRIADATTGTMTTPTRLDIELQPVSRTPAAWHPNGQELIVHDLETIKIIDARTGKIRKEQDIPVSAVGYIDHGKRIVTSKTEGTAYFDPELSPLGATYTFTTDCCVASSKDGETAALFKDDNGVSRENWRIVRAATGADIRGGGLPVRLNSTTYSPDGRLIAVTGADGAVLTIDTRSGEVKRAAATGHTDEGISIRFSPDGTRIVSGAADGTVSLWDAHTLDLLGTVAATTEGKPVAVHATFTGGGSDIVTIAAYDGKTYQWDTRINQTIAHACAMAGRNLTAAEWAQAFGNRPYEKTCP</sequence>
<dbReference type="CDD" id="cd00267">
    <property type="entry name" value="ABC_ATPase"/>
    <property type="match status" value="1"/>
</dbReference>
<feature type="repeat" description="WD" evidence="5">
    <location>
        <begin position="989"/>
        <end position="1025"/>
    </location>
</feature>
<keyword evidence="9" id="KW-1185">Reference proteome</keyword>
<dbReference type="Proteomes" id="UP000295060">
    <property type="component" value="Unassembled WGS sequence"/>
</dbReference>
<protein>
    <submittedName>
        <fullName evidence="8">WD-40 repeat-containing protein</fullName>
    </submittedName>
</protein>
<dbReference type="Gene3D" id="3.40.50.300">
    <property type="entry name" value="P-loop containing nucleotide triphosphate hydrolases"/>
    <property type="match status" value="1"/>
</dbReference>
<feature type="domain" description="OmpR/PhoB-type" evidence="7">
    <location>
        <begin position="1"/>
        <end position="82"/>
    </location>
</feature>
<gene>
    <name evidence="8" type="ORF">EV137_0039</name>
</gene>
<keyword evidence="3 6" id="KW-0238">DNA-binding</keyword>
<dbReference type="SMART" id="SM00862">
    <property type="entry name" value="Trans_reg_C"/>
    <property type="match status" value="1"/>
</dbReference>
<proteinExistence type="inferred from homology"/>
<comment type="similarity">
    <text evidence="1">Belongs to the AfsR/DnrI/RedD regulatory family.</text>
</comment>
<name>A0ABY2FI36_9ACTN</name>
<evidence type="ECO:0000313" key="8">
    <source>
        <dbReference type="EMBL" id="TDW92779.1"/>
    </source>
</evidence>
<evidence type="ECO:0000256" key="4">
    <source>
        <dbReference type="ARBA" id="ARBA00023163"/>
    </source>
</evidence>
<dbReference type="SUPFAM" id="SSF52540">
    <property type="entry name" value="P-loop containing nucleoside triphosphate hydrolases"/>
    <property type="match status" value="1"/>
</dbReference>
<dbReference type="SUPFAM" id="SSF48452">
    <property type="entry name" value="TPR-like"/>
    <property type="match status" value="1"/>
</dbReference>
<evidence type="ECO:0000313" key="9">
    <source>
        <dbReference type="Proteomes" id="UP000295060"/>
    </source>
</evidence>
<accession>A0ABY2FI36</accession>
<dbReference type="Pfam" id="PF20703">
    <property type="entry name" value="nSTAND1"/>
    <property type="match status" value="1"/>
</dbReference>
<dbReference type="PANTHER" id="PTHR35807:SF1">
    <property type="entry name" value="TRANSCRIPTIONAL REGULATOR REDD"/>
    <property type="match status" value="1"/>
</dbReference>
<dbReference type="CDD" id="cd00383">
    <property type="entry name" value="trans_reg_C"/>
    <property type="match status" value="1"/>
</dbReference>
<dbReference type="InterPro" id="IPR005158">
    <property type="entry name" value="BTAD"/>
</dbReference>
<keyword evidence="2" id="KW-0805">Transcription regulation</keyword>
<feature type="repeat" description="WD" evidence="5">
    <location>
        <begin position="1289"/>
        <end position="1330"/>
    </location>
</feature>
<dbReference type="Pfam" id="PF03704">
    <property type="entry name" value="BTAD"/>
    <property type="match status" value="1"/>
</dbReference>
<dbReference type="InterPro" id="IPR011047">
    <property type="entry name" value="Quinoprotein_ADH-like_sf"/>
</dbReference>